<dbReference type="Proteomes" id="UP000030760">
    <property type="component" value="Unassembled WGS sequence"/>
</dbReference>
<feature type="region of interest" description="Disordered" evidence="1">
    <location>
        <begin position="1"/>
        <end position="37"/>
    </location>
</feature>
<organism evidence="2 3">
    <name type="scientific">Streptomyces bottropensis ATCC 25435</name>
    <dbReference type="NCBI Taxonomy" id="1054862"/>
    <lineage>
        <taxon>Bacteria</taxon>
        <taxon>Bacillati</taxon>
        <taxon>Actinomycetota</taxon>
        <taxon>Actinomycetes</taxon>
        <taxon>Kitasatosporales</taxon>
        <taxon>Streptomycetaceae</taxon>
        <taxon>Streptomyces</taxon>
    </lineage>
</organism>
<reference evidence="3" key="1">
    <citation type="journal article" date="2013" name="Genome Announc.">
        <title>Draft Genome Sequence of Streptomyces bottropensis ATCC 25435, a Bottromycin-Producing Actinomycete.</title>
        <authorList>
            <person name="Zhang H."/>
            <person name="Zhou W."/>
            <person name="Zhuang Y."/>
            <person name="Liang X."/>
            <person name="Liu T."/>
        </authorList>
    </citation>
    <scope>NUCLEOTIDE SEQUENCE [LARGE SCALE GENOMIC DNA]</scope>
    <source>
        <strain evidence="3">ATCC 25435</strain>
    </source>
</reference>
<evidence type="ECO:0000313" key="2">
    <source>
        <dbReference type="EMBL" id="EMF57522.1"/>
    </source>
</evidence>
<name>M3DKV1_9ACTN</name>
<dbReference type="AlphaFoldDB" id="M3DKV1"/>
<sequence length="37" mass="3858">MALVHPAPASDDRHHGRLTVRPPSRAAATDIGDKGPS</sequence>
<evidence type="ECO:0000256" key="1">
    <source>
        <dbReference type="SAM" id="MobiDB-lite"/>
    </source>
</evidence>
<proteinExistence type="predicted"/>
<evidence type="ECO:0000313" key="3">
    <source>
        <dbReference type="Proteomes" id="UP000030760"/>
    </source>
</evidence>
<protein>
    <submittedName>
        <fullName evidence="2">Uncharacterized protein</fullName>
    </submittedName>
</protein>
<gene>
    <name evidence="2" type="ORF">SBD_0194</name>
</gene>
<accession>M3DKV1</accession>
<dbReference type="EMBL" id="KB405056">
    <property type="protein sequence ID" value="EMF57522.1"/>
    <property type="molecule type" value="Genomic_DNA"/>
</dbReference>